<name>A0A4Y1RCU5_PRUDU</name>
<dbReference type="PRINTS" id="PR00081">
    <property type="entry name" value="GDHRDH"/>
</dbReference>
<dbReference type="EMBL" id="AP019300">
    <property type="protein sequence ID" value="BBH01825.1"/>
    <property type="molecule type" value="Genomic_DNA"/>
</dbReference>
<dbReference type="PANTHER" id="PTHR44419:SF19">
    <property type="entry name" value="PROTOCHLOROPHYLLIDE REDUCTASE A, CHLOROPLASTIC"/>
    <property type="match status" value="1"/>
</dbReference>
<keyword evidence="6 7" id="KW-0149">Chlorophyll biosynthesis</keyword>
<evidence type="ECO:0000256" key="4">
    <source>
        <dbReference type="ARBA" id="ARBA00022857"/>
    </source>
</evidence>
<dbReference type="InterPro" id="IPR002347">
    <property type="entry name" value="SDR_fam"/>
</dbReference>
<keyword evidence="3 7" id="KW-0602">Photosynthesis</keyword>
<comment type="similarity">
    <text evidence="2 7">Belongs to the short-chain dehydrogenases/reductases (SDR) family. POR subfamily.</text>
</comment>
<dbReference type="GO" id="GO:0009507">
    <property type="term" value="C:chloroplast"/>
    <property type="evidence" value="ECO:0007669"/>
    <property type="project" value="UniProtKB-SubCell"/>
</dbReference>
<dbReference type="GO" id="GO:0015979">
    <property type="term" value="P:photosynthesis"/>
    <property type="evidence" value="ECO:0007669"/>
    <property type="project" value="UniProtKB-KW"/>
</dbReference>
<evidence type="ECO:0000256" key="6">
    <source>
        <dbReference type="ARBA" id="ARBA00023171"/>
    </source>
</evidence>
<dbReference type="GO" id="GO:0015995">
    <property type="term" value="P:chlorophyll biosynthetic process"/>
    <property type="evidence" value="ECO:0007669"/>
    <property type="project" value="UniProtKB-UniPathway"/>
</dbReference>
<gene>
    <name evidence="8" type="ORF">Prudu_012206</name>
</gene>
<accession>A0A4Y1RCU5</accession>
<evidence type="ECO:0000256" key="5">
    <source>
        <dbReference type="ARBA" id="ARBA00023002"/>
    </source>
</evidence>
<reference evidence="8" key="1">
    <citation type="journal article" date="2019" name="Science">
        <title>Mutation of a bHLH transcription factor allowed almond domestication.</title>
        <authorList>
            <person name="Sanchez-Perez R."/>
            <person name="Pavan S."/>
            <person name="Mazzeo R."/>
            <person name="Moldovan C."/>
            <person name="Aiese Cigliano R."/>
            <person name="Del Cueto J."/>
            <person name="Ricciardi F."/>
            <person name="Lotti C."/>
            <person name="Ricciardi L."/>
            <person name="Dicenta F."/>
            <person name="Lopez-Marques R.L."/>
            <person name="Lindberg Moller B."/>
        </authorList>
    </citation>
    <scope>NUCLEOTIDE SEQUENCE</scope>
</reference>
<keyword evidence="7" id="KW-0150">Chloroplast</keyword>
<keyword evidence="7" id="KW-0934">Plastid</keyword>
<dbReference type="UniPathway" id="UPA00668"/>
<dbReference type="CDD" id="cd09810">
    <property type="entry name" value="LPOR_like_SDR_c_like"/>
    <property type="match status" value="1"/>
</dbReference>
<evidence type="ECO:0000256" key="3">
    <source>
        <dbReference type="ARBA" id="ARBA00022531"/>
    </source>
</evidence>
<keyword evidence="7" id="KW-0809">Transit peptide</keyword>
<evidence type="ECO:0000256" key="7">
    <source>
        <dbReference type="RuleBase" id="RU365001"/>
    </source>
</evidence>
<keyword evidence="4 7" id="KW-0521">NADP</keyword>
<keyword evidence="5 7" id="KW-0560">Oxidoreductase</keyword>
<comment type="function">
    <text evidence="7">Phototransformation of protochlorophyllide (Pchlide) to chlorophyllide (Chlide).</text>
</comment>
<dbReference type="SUPFAM" id="SSF51735">
    <property type="entry name" value="NAD(P)-binding Rossmann-fold domains"/>
    <property type="match status" value="1"/>
</dbReference>
<dbReference type="Pfam" id="PF00106">
    <property type="entry name" value="adh_short"/>
    <property type="match status" value="1"/>
</dbReference>
<organism evidence="8">
    <name type="scientific">Prunus dulcis</name>
    <name type="common">Almond</name>
    <name type="synonym">Amygdalus dulcis</name>
    <dbReference type="NCBI Taxonomy" id="3755"/>
    <lineage>
        <taxon>Eukaryota</taxon>
        <taxon>Viridiplantae</taxon>
        <taxon>Streptophyta</taxon>
        <taxon>Embryophyta</taxon>
        <taxon>Tracheophyta</taxon>
        <taxon>Spermatophyta</taxon>
        <taxon>Magnoliopsida</taxon>
        <taxon>eudicotyledons</taxon>
        <taxon>Gunneridae</taxon>
        <taxon>Pentapetalae</taxon>
        <taxon>rosids</taxon>
        <taxon>fabids</taxon>
        <taxon>Rosales</taxon>
        <taxon>Rosaceae</taxon>
        <taxon>Amygdaloideae</taxon>
        <taxon>Amygdaleae</taxon>
        <taxon>Prunus</taxon>
    </lineage>
</organism>
<dbReference type="AlphaFoldDB" id="A0A4Y1RCU5"/>
<sequence length="411" mass="44905">MALQAASVVSSAFSVPKEGKSSASFKDSSLFGVSFSDNLKAEFSSVALSCKREFKPVRAQTAATASPAITRGASEGKKTLRKGSVVVTGASSGLGLATAKALAESGKWHVIMACRDFLKAERAAKSAGMPKENYTIMHLDLASLDSVRQFVDNFRRSERPLDVLVCNAAVYQPTAKEPSFTAEGFELSVGTNHLGHFLLSRLLLEDLNKSDYPSRRLIIVGSITEYVLKFVVLFASVKWYREHKHLGGNVPPKANLGDLRGLAGGLNGLNSSSMIDGGDFDGAKAYKDSKVCNMLTMQEFHRRYHEDTGITFTSLYPGCIATTGLFREHIPLFRLLFPPFQKYITKGYVSEEEAGKRLAQVVSDPSLTKSGVYWSWNKDSASFENQLSQEASDAEKARKVWEVSEKLVGLV</sequence>
<dbReference type="InterPro" id="IPR005979">
    <property type="entry name" value="Prochl_reduct"/>
</dbReference>
<protein>
    <recommendedName>
        <fullName evidence="7">NADPH-protochlorophyllide oxidoreductase</fullName>
        <ecNumber evidence="7">1.3.1.33</ecNumber>
    </recommendedName>
</protein>
<evidence type="ECO:0000256" key="1">
    <source>
        <dbReference type="ARBA" id="ARBA00005173"/>
    </source>
</evidence>
<dbReference type="NCBIfam" id="TIGR01289">
    <property type="entry name" value="LPOR"/>
    <property type="match status" value="1"/>
</dbReference>
<evidence type="ECO:0000313" key="8">
    <source>
        <dbReference type="EMBL" id="BBH01825.1"/>
    </source>
</evidence>
<dbReference type="GO" id="GO:0016630">
    <property type="term" value="F:protochlorophyllide reductase activity"/>
    <property type="evidence" value="ECO:0007669"/>
    <property type="project" value="UniProtKB-EC"/>
</dbReference>
<dbReference type="EC" id="1.3.1.33" evidence="7"/>
<evidence type="ECO:0000256" key="2">
    <source>
        <dbReference type="ARBA" id="ARBA00005821"/>
    </source>
</evidence>
<comment type="pathway">
    <text evidence="1 7">Porphyrin-containing compound metabolism; chlorophyll biosynthesis.</text>
</comment>
<dbReference type="InterPro" id="IPR036291">
    <property type="entry name" value="NAD(P)-bd_dom_sf"/>
</dbReference>
<comment type="catalytic activity">
    <reaction evidence="7">
        <text>chlorophyllide a + NADP(+) = protochlorophyllide a + NADPH + H(+)</text>
        <dbReference type="Rhea" id="RHEA:11132"/>
        <dbReference type="ChEBI" id="CHEBI:15378"/>
        <dbReference type="ChEBI" id="CHEBI:57783"/>
        <dbReference type="ChEBI" id="CHEBI:58349"/>
        <dbReference type="ChEBI" id="CHEBI:83348"/>
        <dbReference type="ChEBI" id="CHEBI:83350"/>
        <dbReference type="EC" id="1.3.1.33"/>
    </reaction>
</comment>
<proteinExistence type="inferred from homology"/>
<comment type="subcellular location">
    <subcellularLocation>
        <location evidence="7">Plastid</location>
        <location evidence="7">Chloroplast</location>
    </subcellularLocation>
</comment>
<dbReference type="Gene3D" id="3.40.50.720">
    <property type="entry name" value="NAD(P)-binding Rossmann-like Domain"/>
    <property type="match status" value="1"/>
</dbReference>
<dbReference type="PANTHER" id="PTHR44419">
    <property type="entry name" value="PROTOCHLOROPHYLLIDE REDUCTASE C, CHLOROPLASTIC"/>
    <property type="match status" value="1"/>
</dbReference>